<dbReference type="AlphaFoldDB" id="A0A1A9VAF4"/>
<dbReference type="EnsemblMetazoa" id="GAUT030962-RA">
    <property type="protein sequence ID" value="GAUT030962-PA"/>
    <property type="gene ID" value="GAUT030962"/>
</dbReference>
<name>A0A1A9VAF4_GLOAU</name>
<evidence type="ECO:0000313" key="2">
    <source>
        <dbReference type="EnsemblMetazoa" id="GAUT030962-PA"/>
    </source>
</evidence>
<evidence type="ECO:0000313" key="3">
    <source>
        <dbReference type="Proteomes" id="UP000078200"/>
    </source>
</evidence>
<keyword evidence="1" id="KW-0812">Transmembrane</keyword>
<accession>A0A1A9VAF4</accession>
<keyword evidence="1" id="KW-0472">Membrane</keyword>
<keyword evidence="3" id="KW-1185">Reference proteome</keyword>
<feature type="transmembrane region" description="Helical" evidence="1">
    <location>
        <begin position="135"/>
        <end position="156"/>
    </location>
</feature>
<organism evidence="2 3">
    <name type="scientific">Glossina austeni</name>
    <name type="common">Savannah tsetse fly</name>
    <dbReference type="NCBI Taxonomy" id="7395"/>
    <lineage>
        <taxon>Eukaryota</taxon>
        <taxon>Metazoa</taxon>
        <taxon>Ecdysozoa</taxon>
        <taxon>Arthropoda</taxon>
        <taxon>Hexapoda</taxon>
        <taxon>Insecta</taxon>
        <taxon>Pterygota</taxon>
        <taxon>Neoptera</taxon>
        <taxon>Endopterygota</taxon>
        <taxon>Diptera</taxon>
        <taxon>Brachycera</taxon>
        <taxon>Muscomorpha</taxon>
        <taxon>Hippoboscoidea</taxon>
        <taxon>Glossinidae</taxon>
        <taxon>Glossina</taxon>
    </lineage>
</organism>
<keyword evidence="1" id="KW-1133">Transmembrane helix</keyword>
<evidence type="ECO:0000256" key="1">
    <source>
        <dbReference type="SAM" id="Phobius"/>
    </source>
</evidence>
<dbReference type="Proteomes" id="UP000078200">
    <property type="component" value="Unassembled WGS sequence"/>
</dbReference>
<proteinExistence type="predicted"/>
<reference evidence="2" key="1">
    <citation type="submission" date="2020-05" db="UniProtKB">
        <authorList>
            <consortium name="EnsemblMetazoa"/>
        </authorList>
    </citation>
    <scope>IDENTIFICATION</scope>
    <source>
        <strain evidence="2">TTRI</strain>
    </source>
</reference>
<protein>
    <submittedName>
        <fullName evidence="2">Uncharacterized protein</fullName>
    </submittedName>
</protein>
<sequence length="179" mass="18990">MLKASTEFLRKSKSYYFEVNESSAFNAAPPFRIFAPLLLLPPPLPPIFGIENIFLGIVGGVGLEILDSSCGLTELMLLVNWESFDLFARSWLLFAVDLEFISAITKSTGLSEVPCGPPLPIPGFSGSYNSEFRTVAVVAVAVALLTVIEFSFSLGLGSGGIGISSSSSNCTKSSFSSSS</sequence>
<dbReference type="VEuPathDB" id="VectorBase:GAUT030962"/>